<evidence type="ECO:0000313" key="2">
    <source>
        <dbReference type="EMBL" id="CAB0038418.1"/>
    </source>
</evidence>
<evidence type="ECO:0000313" key="3">
    <source>
        <dbReference type="Proteomes" id="UP000479190"/>
    </source>
</evidence>
<sequence>MAQDNQNLLRKLKSMHEQLNREMEEKRREFIRKVHPIISAWKGQLPNLKEIFRPEEIDWLLSTESYTHRDIEEDRDVIDGKFVDIVKFVARTGYKDEPVVDNDGKPLLRRTTALHRAARRNYDFIIPDLFQIYNRFDVNYTDELGLTHFHVACMSRDCKDAVQKFLELGQDPNCIWPETGDRPYTWLCPI</sequence>
<protein>
    <submittedName>
        <fullName evidence="2">Uncharacterized protein</fullName>
    </submittedName>
</protein>
<accession>A0A6H5INR0</accession>
<name>A0A6H5INR0_9HYME</name>
<dbReference type="SUPFAM" id="SSF48403">
    <property type="entry name" value="Ankyrin repeat"/>
    <property type="match status" value="1"/>
</dbReference>
<proteinExistence type="predicted"/>
<dbReference type="AlphaFoldDB" id="A0A6H5INR0"/>
<dbReference type="Proteomes" id="UP000479190">
    <property type="component" value="Unassembled WGS sequence"/>
</dbReference>
<evidence type="ECO:0000256" key="1">
    <source>
        <dbReference type="SAM" id="Coils"/>
    </source>
</evidence>
<keyword evidence="1" id="KW-0175">Coiled coil</keyword>
<dbReference type="Gene3D" id="1.25.40.20">
    <property type="entry name" value="Ankyrin repeat-containing domain"/>
    <property type="match status" value="1"/>
</dbReference>
<dbReference type="InterPro" id="IPR036770">
    <property type="entry name" value="Ankyrin_rpt-contain_sf"/>
</dbReference>
<keyword evidence="3" id="KW-1185">Reference proteome</keyword>
<gene>
    <name evidence="2" type="ORF">TBRA_LOCUS10200</name>
</gene>
<dbReference type="EMBL" id="CADCXV010000906">
    <property type="protein sequence ID" value="CAB0038418.1"/>
    <property type="molecule type" value="Genomic_DNA"/>
</dbReference>
<feature type="coiled-coil region" evidence="1">
    <location>
        <begin position="2"/>
        <end position="29"/>
    </location>
</feature>
<organism evidence="2 3">
    <name type="scientific">Trichogramma brassicae</name>
    <dbReference type="NCBI Taxonomy" id="86971"/>
    <lineage>
        <taxon>Eukaryota</taxon>
        <taxon>Metazoa</taxon>
        <taxon>Ecdysozoa</taxon>
        <taxon>Arthropoda</taxon>
        <taxon>Hexapoda</taxon>
        <taxon>Insecta</taxon>
        <taxon>Pterygota</taxon>
        <taxon>Neoptera</taxon>
        <taxon>Endopterygota</taxon>
        <taxon>Hymenoptera</taxon>
        <taxon>Apocrita</taxon>
        <taxon>Proctotrupomorpha</taxon>
        <taxon>Chalcidoidea</taxon>
        <taxon>Trichogrammatidae</taxon>
        <taxon>Trichogramma</taxon>
    </lineage>
</organism>
<reference evidence="2 3" key="1">
    <citation type="submission" date="2020-02" db="EMBL/GenBank/DDBJ databases">
        <authorList>
            <person name="Ferguson B K."/>
        </authorList>
    </citation>
    <scope>NUCLEOTIDE SEQUENCE [LARGE SCALE GENOMIC DNA]</scope>
</reference>